<dbReference type="SUPFAM" id="SSF52317">
    <property type="entry name" value="Class I glutamine amidotransferase-like"/>
    <property type="match status" value="1"/>
</dbReference>
<dbReference type="CDD" id="cd03136">
    <property type="entry name" value="GATase1_AraC_ArgR_like"/>
    <property type="match status" value="1"/>
</dbReference>
<keyword evidence="2" id="KW-0238">DNA-binding</keyword>
<evidence type="ECO:0000256" key="3">
    <source>
        <dbReference type="ARBA" id="ARBA00023163"/>
    </source>
</evidence>
<evidence type="ECO:0000259" key="4">
    <source>
        <dbReference type="PROSITE" id="PS01124"/>
    </source>
</evidence>
<dbReference type="GO" id="GO:0003700">
    <property type="term" value="F:DNA-binding transcription factor activity"/>
    <property type="evidence" value="ECO:0007669"/>
    <property type="project" value="InterPro"/>
</dbReference>
<dbReference type="InterPro" id="IPR052158">
    <property type="entry name" value="INH-QAR"/>
</dbReference>
<evidence type="ECO:0000313" key="6">
    <source>
        <dbReference type="Proteomes" id="UP000015346"/>
    </source>
</evidence>
<protein>
    <submittedName>
        <fullName evidence="5">Transcriptional regulator, AraC family with amidase-like domain protein</fullName>
    </submittedName>
</protein>
<dbReference type="PROSITE" id="PS00041">
    <property type="entry name" value="HTH_ARAC_FAMILY_1"/>
    <property type="match status" value="1"/>
</dbReference>
<dbReference type="Proteomes" id="UP000015346">
    <property type="component" value="Unassembled WGS sequence"/>
</dbReference>
<dbReference type="OrthoDB" id="9793400at2"/>
<dbReference type="EMBL" id="AOLV01000005">
    <property type="protein sequence ID" value="EPX87617.1"/>
    <property type="molecule type" value="Genomic_DNA"/>
</dbReference>
<keyword evidence="1" id="KW-0805">Transcription regulation</keyword>
<evidence type="ECO:0000256" key="1">
    <source>
        <dbReference type="ARBA" id="ARBA00023015"/>
    </source>
</evidence>
<dbReference type="Pfam" id="PF12833">
    <property type="entry name" value="HTH_18"/>
    <property type="match status" value="1"/>
</dbReference>
<dbReference type="PANTHER" id="PTHR43130:SF3">
    <property type="entry name" value="HTH-TYPE TRANSCRIPTIONAL REGULATOR RV1931C"/>
    <property type="match status" value="1"/>
</dbReference>
<dbReference type="Gene3D" id="1.10.10.60">
    <property type="entry name" value="Homeodomain-like"/>
    <property type="match status" value="2"/>
</dbReference>
<dbReference type="PRINTS" id="PR00032">
    <property type="entry name" value="HTHARAC"/>
</dbReference>
<accession>S9R6X2</accession>
<sequence length="335" mass="36995">MPALAPSRSGPVPQAQPSPAVSPARFAFLLIEDFTHLAFSCAIEPLRIANLVAGRDLYRWSLLSRGGTEARSSNGLLTRVDRGLGPLERDERLFVIAGLRAEQRITADILAFLRRERAHGRLAGAICSGPLLLAEAGLLDGEEVALHWAWHDLMRERFPAVRVVPSVFVAGPRILTAAGGTAAADLMLHLIGRDHGEDLATEVADQMLHNAVREGSAQQRVSLRARHGIRNPLLLQAVRLFETKIEDPPRPREVAAALGVSTRHLERLFRRHLGTSPRRYAMELRLQRARNLILQSEQPLSEIAMASGFTSTSHFARAFRAQFGLSPREQRARLT</sequence>
<dbReference type="SMART" id="SM00342">
    <property type="entry name" value="HTH_ARAC"/>
    <property type="match status" value="1"/>
</dbReference>
<dbReference type="InterPro" id="IPR018060">
    <property type="entry name" value="HTH_AraC"/>
</dbReference>
<dbReference type="PROSITE" id="PS01124">
    <property type="entry name" value="HTH_ARAC_FAMILY_2"/>
    <property type="match status" value="1"/>
</dbReference>
<evidence type="ECO:0000256" key="2">
    <source>
        <dbReference type="ARBA" id="ARBA00023125"/>
    </source>
</evidence>
<dbReference type="InterPro" id="IPR029062">
    <property type="entry name" value="Class_I_gatase-like"/>
</dbReference>
<dbReference type="PATRIC" id="fig|1123069.3.peg.285"/>
<dbReference type="STRING" id="1123069.ruthe_00323"/>
<name>S9R6X2_9RHOB</name>
<comment type="caution">
    <text evidence="5">The sequence shown here is derived from an EMBL/GenBank/DDBJ whole genome shotgun (WGS) entry which is preliminary data.</text>
</comment>
<dbReference type="Pfam" id="PF01965">
    <property type="entry name" value="DJ-1_PfpI"/>
    <property type="match status" value="1"/>
</dbReference>
<reference evidence="5 6" key="1">
    <citation type="journal article" date="2013" name="Stand. Genomic Sci.">
        <title>Genome sequence of the reddish-pigmented Rubellimicrobium thermophilum type strain (DSM 16684(T)), a member of the Roseobacter clade.</title>
        <authorList>
            <person name="Fiebig A."/>
            <person name="Riedel T."/>
            <person name="Gronow S."/>
            <person name="Petersen J."/>
            <person name="Klenk H.P."/>
            <person name="Goker M."/>
        </authorList>
    </citation>
    <scope>NUCLEOTIDE SEQUENCE [LARGE SCALE GENOMIC DNA]</scope>
    <source>
        <strain evidence="5 6">DSM 16684</strain>
    </source>
</reference>
<dbReference type="InterPro" id="IPR018062">
    <property type="entry name" value="HTH_AraC-typ_CS"/>
</dbReference>
<feature type="domain" description="HTH araC/xylS-type" evidence="4">
    <location>
        <begin position="235"/>
        <end position="333"/>
    </location>
</feature>
<dbReference type="InterPro" id="IPR002818">
    <property type="entry name" value="DJ-1/PfpI"/>
</dbReference>
<dbReference type="AlphaFoldDB" id="S9R6X2"/>
<dbReference type="InterPro" id="IPR020449">
    <property type="entry name" value="Tscrpt_reg_AraC-type_HTH"/>
</dbReference>
<dbReference type="GO" id="GO:0043565">
    <property type="term" value="F:sequence-specific DNA binding"/>
    <property type="evidence" value="ECO:0007669"/>
    <property type="project" value="InterPro"/>
</dbReference>
<dbReference type="HOGENOM" id="CLU_000445_59_0_5"/>
<keyword evidence="3" id="KW-0804">Transcription</keyword>
<keyword evidence="6" id="KW-1185">Reference proteome</keyword>
<dbReference type="PANTHER" id="PTHR43130">
    <property type="entry name" value="ARAC-FAMILY TRANSCRIPTIONAL REGULATOR"/>
    <property type="match status" value="1"/>
</dbReference>
<dbReference type="InterPro" id="IPR009057">
    <property type="entry name" value="Homeodomain-like_sf"/>
</dbReference>
<dbReference type="RefSeq" id="WP_021096434.1">
    <property type="nucleotide sequence ID" value="NZ_KE557320.1"/>
</dbReference>
<evidence type="ECO:0000313" key="5">
    <source>
        <dbReference type="EMBL" id="EPX87617.1"/>
    </source>
</evidence>
<gene>
    <name evidence="5" type="ORF">ruthe_00323</name>
</gene>
<proteinExistence type="predicted"/>
<dbReference type="SUPFAM" id="SSF46689">
    <property type="entry name" value="Homeodomain-like"/>
    <property type="match status" value="2"/>
</dbReference>
<dbReference type="Gene3D" id="3.40.50.880">
    <property type="match status" value="1"/>
</dbReference>
<organism evidence="5 6">
    <name type="scientific">Rubellimicrobium thermophilum DSM 16684</name>
    <dbReference type="NCBI Taxonomy" id="1123069"/>
    <lineage>
        <taxon>Bacteria</taxon>
        <taxon>Pseudomonadati</taxon>
        <taxon>Pseudomonadota</taxon>
        <taxon>Alphaproteobacteria</taxon>
        <taxon>Rhodobacterales</taxon>
        <taxon>Roseobacteraceae</taxon>
        <taxon>Rubellimicrobium</taxon>
    </lineage>
</organism>